<dbReference type="OMA" id="TFWGSEM"/>
<evidence type="ECO:0000256" key="1">
    <source>
        <dbReference type="ARBA" id="ARBA00005964"/>
    </source>
</evidence>
<feature type="signal peptide" evidence="3">
    <location>
        <begin position="1"/>
        <end position="17"/>
    </location>
</feature>
<reference evidence="5" key="1">
    <citation type="submission" date="2016-03" db="EMBL/GenBank/DDBJ databases">
        <title>Draft genome sequence of Rosellinia necatrix.</title>
        <authorList>
            <person name="Kanematsu S."/>
        </authorList>
    </citation>
    <scope>NUCLEOTIDE SEQUENCE [LARGE SCALE GENOMIC DNA]</scope>
    <source>
        <strain evidence="5">W97</strain>
    </source>
</reference>
<dbReference type="PANTHER" id="PTHR11559">
    <property type="entry name" value="CARBOXYLESTERASE"/>
    <property type="match status" value="1"/>
</dbReference>
<dbReference type="SUPFAM" id="SSF53474">
    <property type="entry name" value="alpha/beta-Hydrolases"/>
    <property type="match status" value="1"/>
</dbReference>
<dbReference type="InterPro" id="IPR029058">
    <property type="entry name" value="AB_hydrolase_fold"/>
</dbReference>
<dbReference type="OrthoDB" id="408631at2759"/>
<evidence type="ECO:0000313" key="6">
    <source>
        <dbReference type="Proteomes" id="UP000054516"/>
    </source>
</evidence>
<evidence type="ECO:0000313" key="5">
    <source>
        <dbReference type="EMBL" id="GAP91339.1"/>
    </source>
</evidence>
<keyword evidence="6" id="KW-1185">Reference proteome</keyword>
<protein>
    <recommendedName>
        <fullName evidence="3">Carboxylic ester hydrolase</fullName>
        <ecNumber evidence="3">3.1.1.-</ecNumber>
    </recommendedName>
</protein>
<dbReference type="InterPro" id="IPR050309">
    <property type="entry name" value="Type-B_Carboxylest/Lipase"/>
</dbReference>
<name>A0A1W2TS42_ROSNE</name>
<dbReference type="EC" id="3.1.1.-" evidence="3"/>
<sequence length="592" mass="62171">MKFPSLLVVATLLGVRGASLGRGVECTSAPAGPRVIDAKRNITYAGLGRNGIEVFLGIPFGQDTGGANRFKPPRPHTPARGSVVDATAYGPACPQSIGAASPPYTFTDVTEISEDCLNLVIGRPRGTTGRSRLPVMVWIHGGFFWSGQNREATTAPDGLVRGSVANGLPVIVVAVNYRLGVFGFARSDALGAEGSTNAGLQDQRLALEWVRDHIGQFGGDPDRVTIFGQSSGGLAVGMQIMAYGGAKPVPFQQGICQSQANEPGITANFTIDAMQLVVDAAGCGAGGLHSAATVECLRGLDMETVLNASIATYTGDIAHNIGDIWLPAVDGDFLPAAPSQLIREGRFANVTAMIGWCQDDLTFFTDTGITTDAQAHAFIQSYIPTMTPANVAALLALYPATDFAADEEAGLSAQFYRAARVFRDILMVCQPLSYASALAARNGGGTVYLYDWNQTVSDQVIEGLTGETGYGVIHGSDIAYVFGNLAVYGSGDYPFHPAPADYALAARAPRSWSTFASTGRPGRPGHDTFAGFAPAFPAHGGGDRVGVFVAGGPHEGFSPIDGPGALPEVEAQKLRERCAFLNSDEIIEQLRY</sequence>
<evidence type="ECO:0000259" key="4">
    <source>
        <dbReference type="Pfam" id="PF00135"/>
    </source>
</evidence>
<dbReference type="STRING" id="77044.A0A1W2TS42"/>
<proteinExistence type="inferred from homology"/>
<comment type="similarity">
    <text evidence="1 3">Belongs to the type-B carboxylesterase/lipase family.</text>
</comment>
<dbReference type="EMBL" id="DF977505">
    <property type="protein sequence ID" value="GAP91339.1"/>
    <property type="molecule type" value="Genomic_DNA"/>
</dbReference>
<gene>
    <name evidence="5" type="ORF">SAMD00023353_6000330</name>
</gene>
<evidence type="ECO:0000256" key="2">
    <source>
        <dbReference type="ARBA" id="ARBA00022801"/>
    </source>
</evidence>
<dbReference type="Gene3D" id="3.40.50.1820">
    <property type="entry name" value="alpha/beta hydrolase"/>
    <property type="match status" value="1"/>
</dbReference>
<organism evidence="5">
    <name type="scientific">Rosellinia necatrix</name>
    <name type="common">White root-rot fungus</name>
    <dbReference type="NCBI Taxonomy" id="77044"/>
    <lineage>
        <taxon>Eukaryota</taxon>
        <taxon>Fungi</taxon>
        <taxon>Dikarya</taxon>
        <taxon>Ascomycota</taxon>
        <taxon>Pezizomycotina</taxon>
        <taxon>Sordariomycetes</taxon>
        <taxon>Xylariomycetidae</taxon>
        <taxon>Xylariales</taxon>
        <taxon>Xylariaceae</taxon>
        <taxon>Rosellinia</taxon>
    </lineage>
</organism>
<feature type="chain" id="PRO_5010603024" description="Carboxylic ester hydrolase" evidence="3">
    <location>
        <begin position="18"/>
        <end position="592"/>
    </location>
</feature>
<accession>A0A1W2TS42</accession>
<evidence type="ECO:0000256" key="3">
    <source>
        <dbReference type="RuleBase" id="RU361235"/>
    </source>
</evidence>
<dbReference type="AlphaFoldDB" id="A0A1W2TS42"/>
<dbReference type="GO" id="GO:0016787">
    <property type="term" value="F:hydrolase activity"/>
    <property type="evidence" value="ECO:0007669"/>
    <property type="project" value="UniProtKB-KW"/>
</dbReference>
<dbReference type="Proteomes" id="UP000054516">
    <property type="component" value="Unassembled WGS sequence"/>
</dbReference>
<dbReference type="InterPro" id="IPR019826">
    <property type="entry name" value="Carboxylesterase_B_AS"/>
</dbReference>
<dbReference type="Pfam" id="PF00135">
    <property type="entry name" value="COesterase"/>
    <property type="match status" value="1"/>
</dbReference>
<dbReference type="PROSITE" id="PS00122">
    <property type="entry name" value="CARBOXYLESTERASE_B_1"/>
    <property type="match status" value="1"/>
</dbReference>
<keyword evidence="3" id="KW-0732">Signal</keyword>
<feature type="domain" description="Carboxylesterase type B" evidence="4">
    <location>
        <begin position="50"/>
        <end position="523"/>
    </location>
</feature>
<dbReference type="InterPro" id="IPR002018">
    <property type="entry name" value="CarbesteraseB"/>
</dbReference>
<keyword evidence="2 3" id="KW-0378">Hydrolase</keyword>